<name>A0A2T4CEH4_TRILO</name>
<sequence length="110" mass="11946">MFDSCDCLERQAECRSAHAGRPRNPEMCGLARLSDKLIGRLSPWADGRVPQGWGGDKMAQQRMEEEEMGFRAWCLVPVAGTCLALAVGWREAEVLGGGSSQGSLSCIMDV</sequence>
<organism evidence="1 2">
    <name type="scientific">Trichoderma longibrachiatum ATCC 18648</name>
    <dbReference type="NCBI Taxonomy" id="983965"/>
    <lineage>
        <taxon>Eukaryota</taxon>
        <taxon>Fungi</taxon>
        <taxon>Dikarya</taxon>
        <taxon>Ascomycota</taxon>
        <taxon>Pezizomycotina</taxon>
        <taxon>Sordariomycetes</taxon>
        <taxon>Hypocreomycetidae</taxon>
        <taxon>Hypocreales</taxon>
        <taxon>Hypocreaceae</taxon>
        <taxon>Trichoderma</taxon>
    </lineage>
</organism>
<gene>
    <name evidence="1" type="ORF">M440DRAFT_1397256</name>
</gene>
<proteinExistence type="predicted"/>
<protein>
    <submittedName>
        <fullName evidence="1">Uncharacterized protein</fullName>
    </submittedName>
</protein>
<accession>A0A2T4CEH4</accession>
<evidence type="ECO:0000313" key="2">
    <source>
        <dbReference type="Proteomes" id="UP000240760"/>
    </source>
</evidence>
<dbReference type="Proteomes" id="UP000240760">
    <property type="component" value="Unassembled WGS sequence"/>
</dbReference>
<dbReference type="EMBL" id="KZ679127">
    <property type="protein sequence ID" value="PTB79971.1"/>
    <property type="molecule type" value="Genomic_DNA"/>
</dbReference>
<reference evidence="1 2" key="1">
    <citation type="submission" date="2016-07" db="EMBL/GenBank/DDBJ databases">
        <title>Multiple horizontal gene transfer events from other fungi enriched the ability of initially mycotrophic Trichoderma (Ascomycota) to feed on dead plant biomass.</title>
        <authorList>
            <consortium name="DOE Joint Genome Institute"/>
            <person name="Aerts A."/>
            <person name="Atanasova L."/>
            <person name="Chenthamara K."/>
            <person name="Zhang J."/>
            <person name="Grujic M."/>
            <person name="Henrissat B."/>
            <person name="Kuo A."/>
            <person name="Salamov A."/>
            <person name="Lipzen A."/>
            <person name="Labutti K."/>
            <person name="Barry K."/>
            <person name="Miao Y."/>
            <person name="Rahimi M.J."/>
            <person name="Shen Q."/>
            <person name="Grigoriev I.V."/>
            <person name="Kubicek C.P."/>
            <person name="Druzhinina I.S."/>
        </authorList>
    </citation>
    <scope>NUCLEOTIDE SEQUENCE [LARGE SCALE GENOMIC DNA]</scope>
    <source>
        <strain evidence="1 2">ATCC 18648</strain>
    </source>
</reference>
<dbReference type="AlphaFoldDB" id="A0A2T4CEH4"/>
<evidence type="ECO:0000313" key="1">
    <source>
        <dbReference type="EMBL" id="PTB79971.1"/>
    </source>
</evidence>
<keyword evidence="2" id="KW-1185">Reference proteome</keyword>